<accession>A0A382ZX12</accession>
<evidence type="ECO:0000313" key="3">
    <source>
        <dbReference type="EMBL" id="SVE00176.1"/>
    </source>
</evidence>
<dbReference type="InterPro" id="IPR006553">
    <property type="entry name" value="Leu-rich_rpt_Cys-con_subtyp"/>
</dbReference>
<proteinExistence type="predicted"/>
<evidence type="ECO:0000256" key="2">
    <source>
        <dbReference type="ARBA" id="ARBA00022737"/>
    </source>
</evidence>
<dbReference type="SMART" id="SM00367">
    <property type="entry name" value="LRR_CC"/>
    <property type="match status" value="3"/>
</dbReference>
<dbReference type="EMBL" id="UINC01187449">
    <property type="protein sequence ID" value="SVE00176.1"/>
    <property type="molecule type" value="Genomic_DNA"/>
</dbReference>
<dbReference type="AlphaFoldDB" id="A0A382ZX12"/>
<keyword evidence="2" id="KW-0677">Repeat</keyword>
<dbReference type="Pfam" id="PF12799">
    <property type="entry name" value="LRR_4"/>
    <property type="match status" value="1"/>
</dbReference>
<dbReference type="PANTHER" id="PTHR13318">
    <property type="entry name" value="PARTNER OF PAIRED, ISOFORM B-RELATED"/>
    <property type="match status" value="1"/>
</dbReference>
<dbReference type="InterPro" id="IPR032675">
    <property type="entry name" value="LRR_dom_sf"/>
</dbReference>
<sequence length="217" mass="25024">TDISALASLKNLKELDLSWWKKLTDISALASLENLEKLDLKWCEDLTDISALASLENLKKLNLSSCEKLTDISALASLKNLEAPNLSDCPKIINRNILKSKKKTEIISDDTDEIGEINDEPSAHYEKWEKLRENIYEIGDIEGSRYMEIADENEYNAFYQSYENHPDFGEEYTNFLNKYSAIFNNEDLDRENLAALFFNNNDLSDDFKDYILRQMAP</sequence>
<dbReference type="InterPro" id="IPR025875">
    <property type="entry name" value="Leu-rich_rpt_4"/>
</dbReference>
<dbReference type="SUPFAM" id="SSF52058">
    <property type="entry name" value="L domain-like"/>
    <property type="match status" value="1"/>
</dbReference>
<gene>
    <name evidence="3" type="ORF">METZ01_LOCUS453030</name>
</gene>
<feature type="non-terminal residue" evidence="3">
    <location>
        <position position="1"/>
    </location>
</feature>
<evidence type="ECO:0000256" key="1">
    <source>
        <dbReference type="ARBA" id="ARBA00022614"/>
    </source>
</evidence>
<protein>
    <submittedName>
        <fullName evidence="3">Uncharacterized protein</fullName>
    </submittedName>
</protein>
<keyword evidence="1" id="KW-0433">Leucine-rich repeat</keyword>
<name>A0A382ZX12_9ZZZZ</name>
<dbReference type="PROSITE" id="PS51450">
    <property type="entry name" value="LRR"/>
    <property type="match status" value="1"/>
</dbReference>
<reference evidence="3" key="1">
    <citation type="submission" date="2018-05" db="EMBL/GenBank/DDBJ databases">
        <authorList>
            <person name="Lanie J.A."/>
            <person name="Ng W.-L."/>
            <person name="Kazmierczak K.M."/>
            <person name="Andrzejewski T.M."/>
            <person name="Davidsen T.M."/>
            <person name="Wayne K.J."/>
            <person name="Tettelin H."/>
            <person name="Glass J.I."/>
            <person name="Rusch D."/>
            <person name="Podicherti R."/>
            <person name="Tsui H.-C.T."/>
            <person name="Winkler M.E."/>
        </authorList>
    </citation>
    <scope>NUCLEOTIDE SEQUENCE</scope>
</reference>
<dbReference type="GO" id="GO:0031146">
    <property type="term" value="P:SCF-dependent proteasomal ubiquitin-dependent protein catabolic process"/>
    <property type="evidence" value="ECO:0007669"/>
    <property type="project" value="TreeGrafter"/>
</dbReference>
<dbReference type="GO" id="GO:0019005">
    <property type="term" value="C:SCF ubiquitin ligase complex"/>
    <property type="evidence" value="ECO:0007669"/>
    <property type="project" value="TreeGrafter"/>
</dbReference>
<organism evidence="3">
    <name type="scientific">marine metagenome</name>
    <dbReference type="NCBI Taxonomy" id="408172"/>
    <lineage>
        <taxon>unclassified sequences</taxon>
        <taxon>metagenomes</taxon>
        <taxon>ecological metagenomes</taxon>
    </lineage>
</organism>
<dbReference type="InterPro" id="IPR001611">
    <property type="entry name" value="Leu-rich_rpt"/>
</dbReference>
<dbReference type="Gene3D" id="3.80.10.10">
    <property type="entry name" value="Ribonuclease Inhibitor"/>
    <property type="match status" value="1"/>
</dbReference>